<sequence length="185" mass="20194">MTAPPATPTARYRRAGPEDAPAIAALHADSWRRHYRGVFRDEYLDGPILEERVEVWTARLAHPIDSTHTVVAEAGGVVLGFVHVVLDADSRWGALLDNLHVRHDLQRSGIGRGLMAQAATAVVDRRPGAAMHLWVLVQNTQGQAFYRALGGEEADREVSEPPGGGSVTGIRYVWPDPKGLLLPTR</sequence>
<dbReference type="EMBL" id="CADCTF010000097">
    <property type="protein sequence ID" value="CAA9244158.1"/>
    <property type="molecule type" value="Genomic_DNA"/>
</dbReference>
<dbReference type="Gene3D" id="3.40.630.30">
    <property type="match status" value="1"/>
</dbReference>
<dbReference type="SUPFAM" id="SSF55729">
    <property type="entry name" value="Acyl-CoA N-acyltransferases (Nat)"/>
    <property type="match status" value="1"/>
</dbReference>
<evidence type="ECO:0000313" key="4">
    <source>
        <dbReference type="EMBL" id="CAA9244158.1"/>
    </source>
</evidence>
<keyword evidence="1" id="KW-0808">Transferase</keyword>
<protein>
    <recommendedName>
        <fullName evidence="3">N-acetyltransferase domain-containing protein</fullName>
    </recommendedName>
</protein>
<evidence type="ECO:0000256" key="1">
    <source>
        <dbReference type="ARBA" id="ARBA00022679"/>
    </source>
</evidence>
<dbReference type="CDD" id="cd04301">
    <property type="entry name" value="NAT_SF"/>
    <property type="match status" value="1"/>
</dbReference>
<keyword evidence="2" id="KW-0012">Acyltransferase</keyword>
<dbReference type="InterPro" id="IPR016181">
    <property type="entry name" value="Acyl_CoA_acyltransferase"/>
</dbReference>
<evidence type="ECO:0000259" key="3">
    <source>
        <dbReference type="PROSITE" id="PS51186"/>
    </source>
</evidence>
<feature type="domain" description="N-acetyltransferase" evidence="3">
    <location>
        <begin position="10"/>
        <end position="177"/>
    </location>
</feature>
<dbReference type="Pfam" id="PF00583">
    <property type="entry name" value="Acetyltransf_1"/>
    <property type="match status" value="1"/>
</dbReference>
<gene>
    <name evidence="4" type="ORF">AVDCRST_MAG50-1814</name>
</gene>
<dbReference type="PANTHER" id="PTHR43877:SF1">
    <property type="entry name" value="ACETYLTRANSFERASE"/>
    <property type="match status" value="1"/>
</dbReference>
<dbReference type="GO" id="GO:0016747">
    <property type="term" value="F:acyltransferase activity, transferring groups other than amino-acyl groups"/>
    <property type="evidence" value="ECO:0007669"/>
    <property type="project" value="InterPro"/>
</dbReference>
<dbReference type="AlphaFoldDB" id="A0A6J4I9Q7"/>
<organism evidence="4">
    <name type="scientific">uncultured Acidimicrobiales bacterium</name>
    <dbReference type="NCBI Taxonomy" id="310071"/>
    <lineage>
        <taxon>Bacteria</taxon>
        <taxon>Bacillati</taxon>
        <taxon>Actinomycetota</taxon>
        <taxon>Acidimicrobiia</taxon>
        <taxon>Acidimicrobiales</taxon>
        <taxon>environmental samples</taxon>
    </lineage>
</organism>
<dbReference type="InterPro" id="IPR050832">
    <property type="entry name" value="Bact_Acetyltransf"/>
</dbReference>
<dbReference type="InterPro" id="IPR000182">
    <property type="entry name" value="GNAT_dom"/>
</dbReference>
<reference evidence="4" key="1">
    <citation type="submission" date="2020-02" db="EMBL/GenBank/DDBJ databases">
        <authorList>
            <person name="Meier V. D."/>
        </authorList>
    </citation>
    <scope>NUCLEOTIDE SEQUENCE</scope>
    <source>
        <strain evidence="4">AVDCRST_MAG50</strain>
    </source>
</reference>
<accession>A0A6J4I9Q7</accession>
<evidence type="ECO:0000256" key="2">
    <source>
        <dbReference type="ARBA" id="ARBA00023315"/>
    </source>
</evidence>
<name>A0A6J4I9Q7_9ACTN</name>
<dbReference type="PANTHER" id="PTHR43877">
    <property type="entry name" value="AMINOALKYLPHOSPHONATE N-ACETYLTRANSFERASE-RELATED-RELATED"/>
    <property type="match status" value="1"/>
</dbReference>
<proteinExistence type="predicted"/>
<dbReference type="PROSITE" id="PS51186">
    <property type="entry name" value="GNAT"/>
    <property type="match status" value="1"/>
</dbReference>